<feature type="region of interest" description="Disordered" evidence="6">
    <location>
        <begin position="573"/>
        <end position="604"/>
    </location>
</feature>
<dbReference type="SUPFAM" id="SSF52540">
    <property type="entry name" value="P-loop containing nucleoside triphosphate hydrolases"/>
    <property type="match status" value="1"/>
</dbReference>
<keyword evidence="2" id="KW-1003">Cell membrane</keyword>
<dbReference type="CDD" id="cd01127">
    <property type="entry name" value="TrwB_TraG_TraD_VirD4"/>
    <property type="match status" value="1"/>
</dbReference>
<evidence type="ECO:0000256" key="7">
    <source>
        <dbReference type="SAM" id="Phobius"/>
    </source>
</evidence>
<proteinExistence type="predicted"/>
<feature type="transmembrane region" description="Helical" evidence="7">
    <location>
        <begin position="12"/>
        <end position="31"/>
    </location>
</feature>
<dbReference type="Gene3D" id="3.40.50.300">
    <property type="entry name" value="P-loop containing nucleotide triphosphate hydrolases"/>
    <property type="match status" value="2"/>
</dbReference>
<dbReference type="PANTHER" id="PTHR37937:SF1">
    <property type="entry name" value="CONJUGATIVE TRANSFER: DNA TRANSPORT"/>
    <property type="match status" value="1"/>
</dbReference>
<comment type="subcellular location">
    <subcellularLocation>
        <location evidence="1">Cell membrane</location>
        <topology evidence="1">Multi-pass membrane protein</topology>
    </subcellularLocation>
</comment>
<dbReference type="InterPro" id="IPR051539">
    <property type="entry name" value="T4SS-coupling_protein"/>
</dbReference>
<name>A0A0F9T971_9ZZZZ</name>
<organism evidence="9">
    <name type="scientific">marine sediment metagenome</name>
    <dbReference type="NCBI Taxonomy" id="412755"/>
    <lineage>
        <taxon>unclassified sequences</taxon>
        <taxon>metagenomes</taxon>
        <taxon>ecological metagenomes</taxon>
    </lineage>
</organism>
<feature type="domain" description="Type IV secretion system coupling protein TraD DNA-binding" evidence="8">
    <location>
        <begin position="150"/>
        <end position="532"/>
    </location>
</feature>
<keyword evidence="4 7" id="KW-1133">Transmembrane helix</keyword>
<evidence type="ECO:0000256" key="4">
    <source>
        <dbReference type="ARBA" id="ARBA00022989"/>
    </source>
</evidence>
<evidence type="ECO:0000256" key="2">
    <source>
        <dbReference type="ARBA" id="ARBA00022475"/>
    </source>
</evidence>
<evidence type="ECO:0000259" key="8">
    <source>
        <dbReference type="Pfam" id="PF10412"/>
    </source>
</evidence>
<protein>
    <recommendedName>
        <fullName evidence="8">Type IV secretion system coupling protein TraD DNA-binding domain-containing protein</fullName>
    </recommendedName>
</protein>
<comment type="caution">
    <text evidence="9">The sequence shown here is derived from an EMBL/GenBank/DDBJ whole genome shotgun (WGS) entry which is preliminary data.</text>
</comment>
<dbReference type="PANTHER" id="PTHR37937">
    <property type="entry name" value="CONJUGATIVE TRANSFER: DNA TRANSPORT"/>
    <property type="match status" value="1"/>
</dbReference>
<dbReference type="AlphaFoldDB" id="A0A0F9T971"/>
<keyword evidence="3 7" id="KW-0812">Transmembrane</keyword>
<feature type="transmembrane region" description="Helical" evidence="7">
    <location>
        <begin position="79"/>
        <end position="102"/>
    </location>
</feature>
<dbReference type="InterPro" id="IPR027417">
    <property type="entry name" value="P-loop_NTPase"/>
</dbReference>
<dbReference type="InterPro" id="IPR019476">
    <property type="entry name" value="T4SS_TraD_DNA-bd"/>
</dbReference>
<keyword evidence="5 7" id="KW-0472">Membrane</keyword>
<accession>A0A0F9T971</accession>
<sequence length="604" mass="69082">MIYKPEVAPYRWLIIGTLICALCTGLAYWYFFQRLAYRAPDGASIPIKWDYVKACLHPLDQDYCRQIKAAMLPESEQQFYLGTTTFAAFFVMAISCFGYLVWEWGLRVKPLIIKAGLTVAGAQELALASNHEIKRDAKGLRWFGDFFISRLREVNHFLVFGAIGGGKTQTILPLLRSVMERGDKVIVFDFKGDYTRMAFSKPKGEADPQDPLLLAPHDDRSVIWDIANDLIVEEDAIEVANRIIPETKDRFFSDSSRTVLALCIITLMKTKPQKWTWWELMETTQLPLEQLQAFAKKYHRDAMIYLNADYRQVSATISTMAAGLGAVRMLAYGWRSSAGKRKTFSLRKWLLDEETKDRTLVLQRSGRFQDQSEGWISAFLTVMSSNVSDVSFGDSTDRRVWLFVDEFAQLPKVHRFESMLETGRSKGLAVVLGIQGVEQLVAKYSQQVADQIESLVGTKVIAKINVGQTARRLEEQLGNTIMITHRRDTDGGGRLKWMREEKREPVVHRTDFQTELGPLLHKKGVYVLVSGIGKHIYRVLVPYSKSKDMRPAEEPATWTMKLREIFEDEAEIARQEDITAQEEMRFGEREPEQSIEPDDRGKAR</sequence>
<gene>
    <name evidence="9" type="ORF">LCGC14_0377370</name>
</gene>
<dbReference type="GO" id="GO:0005886">
    <property type="term" value="C:plasma membrane"/>
    <property type="evidence" value="ECO:0007669"/>
    <property type="project" value="UniProtKB-SubCell"/>
</dbReference>
<dbReference type="Pfam" id="PF10412">
    <property type="entry name" value="TrwB_AAD_bind"/>
    <property type="match status" value="1"/>
</dbReference>
<dbReference type="EMBL" id="LAZR01000304">
    <property type="protein sequence ID" value="KKN75739.1"/>
    <property type="molecule type" value="Genomic_DNA"/>
</dbReference>
<evidence type="ECO:0000256" key="5">
    <source>
        <dbReference type="ARBA" id="ARBA00023136"/>
    </source>
</evidence>
<evidence type="ECO:0000256" key="1">
    <source>
        <dbReference type="ARBA" id="ARBA00004651"/>
    </source>
</evidence>
<evidence type="ECO:0000256" key="3">
    <source>
        <dbReference type="ARBA" id="ARBA00022692"/>
    </source>
</evidence>
<evidence type="ECO:0000313" key="9">
    <source>
        <dbReference type="EMBL" id="KKN75739.1"/>
    </source>
</evidence>
<reference evidence="9" key="1">
    <citation type="journal article" date="2015" name="Nature">
        <title>Complex archaea that bridge the gap between prokaryotes and eukaryotes.</title>
        <authorList>
            <person name="Spang A."/>
            <person name="Saw J.H."/>
            <person name="Jorgensen S.L."/>
            <person name="Zaremba-Niedzwiedzka K."/>
            <person name="Martijn J."/>
            <person name="Lind A.E."/>
            <person name="van Eijk R."/>
            <person name="Schleper C."/>
            <person name="Guy L."/>
            <person name="Ettema T.J."/>
        </authorList>
    </citation>
    <scope>NUCLEOTIDE SEQUENCE</scope>
</reference>
<evidence type="ECO:0000256" key="6">
    <source>
        <dbReference type="SAM" id="MobiDB-lite"/>
    </source>
</evidence>